<evidence type="ECO:0000313" key="6">
    <source>
        <dbReference type="Proteomes" id="UP000282311"/>
    </source>
</evidence>
<dbReference type="PROSITE" id="PS01124">
    <property type="entry name" value="HTH_ARAC_FAMILY_2"/>
    <property type="match status" value="1"/>
</dbReference>
<accession>A0A3B0BSI0</accession>
<dbReference type="SUPFAM" id="SSF46689">
    <property type="entry name" value="Homeodomain-like"/>
    <property type="match status" value="2"/>
</dbReference>
<dbReference type="InterPro" id="IPR009057">
    <property type="entry name" value="Homeodomain-like_sf"/>
</dbReference>
<dbReference type="EMBL" id="RBAH01000023">
    <property type="protein sequence ID" value="RKN74967.1"/>
    <property type="molecule type" value="Genomic_DNA"/>
</dbReference>
<gene>
    <name evidence="5" type="ORF">D7M11_25855</name>
</gene>
<dbReference type="AlphaFoldDB" id="A0A3B0BSI0"/>
<dbReference type="PANTHER" id="PTHR43280">
    <property type="entry name" value="ARAC-FAMILY TRANSCRIPTIONAL REGULATOR"/>
    <property type="match status" value="1"/>
</dbReference>
<keyword evidence="2" id="KW-0238">DNA-binding</keyword>
<proteinExistence type="predicted"/>
<evidence type="ECO:0000256" key="3">
    <source>
        <dbReference type="ARBA" id="ARBA00023163"/>
    </source>
</evidence>
<feature type="domain" description="HTH araC/xylS-type" evidence="4">
    <location>
        <begin position="165"/>
        <end position="263"/>
    </location>
</feature>
<evidence type="ECO:0000256" key="2">
    <source>
        <dbReference type="ARBA" id="ARBA00023125"/>
    </source>
</evidence>
<dbReference type="OrthoDB" id="2636626at2"/>
<keyword evidence="6" id="KW-1185">Reference proteome</keyword>
<dbReference type="GO" id="GO:0043565">
    <property type="term" value="F:sequence-specific DNA binding"/>
    <property type="evidence" value="ECO:0007669"/>
    <property type="project" value="InterPro"/>
</dbReference>
<name>A0A3B0BSI0_9BACL</name>
<keyword evidence="1" id="KW-0805">Transcription regulation</keyword>
<dbReference type="Pfam" id="PF12833">
    <property type="entry name" value="HTH_18"/>
    <property type="match status" value="1"/>
</dbReference>
<comment type="caution">
    <text evidence="5">The sequence shown here is derived from an EMBL/GenBank/DDBJ whole genome shotgun (WGS) entry which is preliminary data.</text>
</comment>
<evidence type="ECO:0000256" key="1">
    <source>
        <dbReference type="ARBA" id="ARBA00023015"/>
    </source>
</evidence>
<reference evidence="5 6" key="1">
    <citation type="journal article" date="2007" name="Int. J. Syst. Evol. Microbiol.">
        <title>Paenibacillus ginsengarvi sp. nov., isolated from soil from ginseng cultivation.</title>
        <authorList>
            <person name="Yoon M.H."/>
            <person name="Ten L.N."/>
            <person name="Im W.T."/>
        </authorList>
    </citation>
    <scope>NUCLEOTIDE SEQUENCE [LARGE SCALE GENOMIC DNA]</scope>
    <source>
        <strain evidence="5 6">KCTC 13059</strain>
    </source>
</reference>
<dbReference type="RefSeq" id="WP_120750162.1">
    <property type="nucleotide sequence ID" value="NZ_RBAH01000023.1"/>
</dbReference>
<dbReference type="InterPro" id="IPR037923">
    <property type="entry name" value="HTH-like"/>
</dbReference>
<dbReference type="Gene3D" id="1.10.10.60">
    <property type="entry name" value="Homeodomain-like"/>
    <property type="match status" value="2"/>
</dbReference>
<dbReference type="PANTHER" id="PTHR43280:SF11">
    <property type="entry name" value="RCS-SPECIFIC HTH-TYPE TRANSCRIPTIONAL ACTIVATOR RCLR"/>
    <property type="match status" value="1"/>
</dbReference>
<evidence type="ECO:0000313" key="5">
    <source>
        <dbReference type="EMBL" id="RKN74967.1"/>
    </source>
</evidence>
<dbReference type="Proteomes" id="UP000282311">
    <property type="component" value="Unassembled WGS sequence"/>
</dbReference>
<evidence type="ECO:0000259" key="4">
    <source>
        <dbReference type="PROSITE" id="PS01124"/>
    </source>
</evidence>
<dbReference type="InterPro" id="IPR018060">
    <property type="entry name" value="HTH_AraC"/>
</dbReference>
<keyword evidence="3" id="KW-0804">Transcription</keyword>
<dbReference type="GO" id="GO:0003700">
    <property type="term" value="F:DNA-binding transcription factor activity"/>
    <property type="evidence" value="ECO:0007669"/>
    <property type="project" value="InterPro"/>
</dbReference>
<dbReference type="SUPFAM" id="SSF51215">
    <property type="entry name" value="Regulatory protein AraC"/>
    <property type="match status" value="1"/>
</dbReference>
<dbReference type="SMART" id="SM00342">
    <property type="entry name" value="HTH_ARAC"/>
    <property type="match status" value="1"/>
</dbReference>
<sequence>MNYSLYLYQQFYWKEKARFDLRSSRYPSWVMFAVEKGDFRYRIESTEGKATAGDVVICPPNTDFHRVMEKPLSFHYFKFYLNADGEEAIERTRATLRDLFAFKFTPHEKDRFFNNLRHLTRLSARDDAESIRWKNHFVNDIWLLLSMEAEMLSKYSLVMDDPLIKQAKLWIDQHLSDKILIKDVAEMVHLHPVQFNNRFQNLFGTNPSKYLLAVRMETAKRYLLETDYTIDHIARLCGYDNGFYMSRVFSKHFAMSPSQYRKTYAARLS</sequence>
<organism evidence="5 6">
    <name type="scientific">Paenibacillus ginsengarvi</name>
    <dbReference type="NCBI Taxonomy" id="400777"/>
    <lineage>
        <taxon>Bacteria</taxon>
        <taxon>Bacillati</taxon>
        <taxon>Bacillota</taxon>
        <taxon>Bacilli</taxon>
        <taxon>Bacillales</taxon>
        <taxon>Paenibacillaceae</taxon>
        <taxon>Paenibacillus</taxon>
    </lineage>
</organism>
<protein>
    <submittedName>
        <fullName evidence="5">AraC family transcriptional regulator</fullName>
    </submittedName>
</protein>